<dbReference type="EMBL" id="AMGV01000001">
    <property type="protein sequence ID" value="KEF63632.1"/>
    <property type="molecule type" value="Genomic_DNA"/>
</dbReference>
<dbReference type="HOGENOM" id="CLU_072640_0_0_1"/>
<dbReference type="Gene3D" id="3.10.450.50">
    <property type="match status" value="1"/>
</dbReference>
<dbReference type="AlphaFoldDB" id="A0A072PV53"/>
<dbReference type="OrthoDB" id="5175824at2759"/>
<dbReference type="Proteomes" id="UP000027920">
    <property type="component" value="Unassembled WGS sequence"/>
</dbReference>
<gene>
    <name evidence="2" type="ORF">A1O9_01610</name>
</gene>
<dbReference type="VEuPathDB" id="FungiDB:A1O9_01610"/>
<comment type="caution">
    <text evidence="2">The sequence shown here is derived from an EMBL/GenBank/DDBJ whole genome shotgun (WGS) entry which is preliminary data.</text>
</comment>
<dbReference type="GeneID" id="25276556"/>
<organism evidence="2 3">
    <name type="scientific">Exophiala aquamarina CBS 119918</name>
    <dbReference type="NCBI Taxonomy" id="1182545"/>
    <lineage>
        <taxon>Eukaryota</taxon>
        <taxon>Fungi</taxon>
        <taxon>Dikarya</taxon>
        <taxon>Ascomycota</taxon>
        <taxon>Pezizomycotina</taxon>
        <taxon>Eurotiomycetes</taxon>
        <taxon>Chaetothyriomycetidae</taxon>
        <taxon>Chaetothyriales</taxon>
        <taxon>Herpotrichiellaceae</taxon>
        <taxon>Exophiala</taxon>
    </lineage>
</organism>
<proteinExistence type="predicted"/>
<accession>A0A072PV53</accession>
<dbReference type="SUPFAM" id="SSF54427">
    <property type="entry name" value="NTF2-like"/>
    <property type="match status" value="1"/>
</dbReference>
<dbReference type="Pfam" id="PF13577">
    <property type="entry name" value="SnoaL_4"/>
    <property type="match status" value="1"/>
</dbReference>
<dbReference type="InterPro" id="IPR037401">
    <property type="entry name" value="SnoaL-like"/>
</dbReference>
<name>A0A072PV53_9EURO</name>
<evidence type="ECO:0000259" key="1">
    <source>
        <dbReference type="Pfam" id="PF13577"/>
    </source>
</evidence>
<sequence length="293" mass="33976">MADELAELKAEVKRLHAKIQKVEETDEAEIRKVHFKYGYYLDKCLYNEVVDMFSNHPDAYVEFLGSRYRRKEGIRRLYIGRFQNTFVKGRNGPVYGFLLDHPMMQEIVDVDPSGTRAWARIRALMSAGTHQSIQEEHPRGHAQWWEGGLYENEYIKEDGVWKPFRYRYFPFWHADFERGWSHTKKNYIPWPKKTFPEDPIGPDELIEQQMLWPDTRVIPFHYPHPVTGEKVKEDDLRAPKYGQDVSTALPALTLALPQDQQEALAKDNGTLADKAVVADIVKSNAEIADAAPA</sequence>
<feature type="domain" description="SnoaL-like" evidence="1">
    <location>
        <begin position="25"/>
        <end position="162"/>
    </location>
</feature>
<evidence type="ECO:0000313" key="2">
    <source>
        <dbReference type="EMBL" id="KEF63632.1"/>
    </source>
</evidence>
<dbReference type="RefSeq" id="XP_013266222.1">
    <property type="nucleotide sequence ID" value="XM_013410768.1"/>
</dbReference>
<evidence type="ECO:0000313" key="3">
    <source>
        <dbReference type="Proteomes" id="UP000027920"/>
    </source>
</evidence>
<dbReference type="InterPro" id="IPR032710">
    <property type="entry name" value="NTF2-like_dom_sf"/>
</dbReference>
<keyword evidence="3" id="KW-1185">Reference proteome</keyword>
<protein>
    <recommendedName>
        <fullName evidence="1">SnoaL-like domain-containing protein</fullName>
    </recommendedName>
</protein>
<reference evidence="2 3" key="1">
    <citation type="submission" date="2013-03" db="EMBL/GenBank/DDBJ databases">
        <title>The Genome Sequence of Exophiala aquamarina CBS 119918.</title>
        <authorList>
            <consortium name="The Broad Institute Genomics Platform"/>
            <person name="Cuomo C."/>
            <person name="de Hoog S."/>
            <person name="Gorbushina A."/>
            <person name="Walker B."/>
            <person name="Young S.K."/>
            <person name="Zeng Q."/>
            <person name="Gargeya S."/>
            <person name="Fitzgerald M."/>
            <person name="Haas B."/>
            <person name="Abouelleil A."/>
            <person name="Allen A.W."/>
            <person name="Alvarado L."/>
            <person name="Arachchi H.M."/>
            <person name="Berlin A.M."/>
            <person name="Chapman S.B."/>
            <person name="Gainer-Dewar J."/>
            <person name="Goldberg J."/>
            <person name="Griggs A."/>
            <person name="Gujja S."/>
            <person name="Hansen M."/>
            <person name="Howarth C."/>
            <person name="Imamovic A."/>
            <person name="Ireland A."/>
            <person name="Larimer J."/>
            <person name="McCowan C."/>
            <person name="Murphy C."/>
            <person name="Pearson M."/>
            <person name="Poon T.W."/>
            <person name="Priest M."/>
            <person name="Roberts A."/>
            <person name="Saif S."/>
            <person name="Shea T."/>
            <person name="Sisk P."/>
            <person name="Sykes S."/>
            <person name="Wortman J."/>
            <person name="Nusbaum C."/>
            <person name="Birren B."/>
        </authorList>
    </citation>
    <scope>NUCLEOTIDE SEQUENCE [LARGE SCALE GENOMIC DNA]</scope>
    <source>
        <strain evidence="2 3">CBS 119918</strain>
    </source>
</reference>